<name>L7JY98_TRAHO</name>
<organism evidence="1 2">
    <name type="scientific">Trachipleistophora hominis</name>
    <name type="common">Microsporidian parasite</name>
    <dbReference type="NCBI Taxonomy" id="72359"/>
    <lineage>
        <taxon>Eukaryota</taxon>
        <taxon>Fungi</taxon>
        <taxon>Fungi incertae sedis</taxon>
        <taxon>Microsporidia</taxon>
        <taxon>Pleistophoridae</taxon>
        <taxon>Trachipleistophora</taxon>
    </lineage>
</organism>
<dbReference type="Proteomes" id="UP000011185">
    <property type="component" value="Unassembled WGS sequence"/>
</dbReference>
<protein>
    <submittedName>
        <fullName evidence="1">Uncharacterized protein</fullName>
    </submittedName>
</protein>
<evidence type="ECO:0000313" key="1">
    <source>
        <dbReference type="EMBL" id="ELQ76280.1"/>
    </source>
</evidence>
<dbReference type="InParanoid" id="L7JY98"/>
<dbReference type="VEuPathDB" id="MicrosporidiaDB:THOM_0730"/>
<dbReference type="EMBL" id="JH993857">
    <property type="protein sequence ID" value="ELQ76280.1"/>
    <property type="molecule type" value="Genomic_DNA"/>
</dbReference>
<proteinExistence type="predicted"/>
<keyword evidence="2" id="KW-1185">Reference proteome</keyword>
<dbReference type="AlphaFoldDB" id="L7JY98"/>
<reference evidence="1 2" key="1">
    <citation type="journal article" date="2012" name="PLoS Pathog.">
        <title>The genome of the obligate intracellular parasite Trachipleistophora hominis: new insights into microsporidian genome dynamics and reductive evolution.</title>
        <authorList>
            <person name="Heinz E."/>
            <person name="Williams T.A."/>
            <person name="Nakjang S."/>
            <person name="Noel C.J."/>
            <person name="Swan D.C."/>
            <person name="Goldberg A.V."/>
            <person name="Harris S.R."/>
            <person name="Weinmaier T."/>
            <person name="Markert S."/>
            <person name="Becher D."/>
            <person name="Bernhardt J."/>
            <person name="Dagan T."/>
            <person name="Hacker C."/>
            <person name="Lucocq J.M."/>
            <person name="Schweder T."/>
            <person name="Rattei T."/>
            <person name="Hall N."/>
            <person name="Hirt R.P."/>
            <person name="Embley T.M."/>
        </authorList>
    </citation>
    <scope>NUCLEOTIDE SEQUENCE [LARGE SCALE GENOMIC DNA]</scope>
</reference>
<sequence>MYQPEHVEQVYFSEPPPGYCENMNNAQMYSHYCGKCGNECFANNQPANQHENADCTAEKAEDVPTLTENRQLNGEKLLELVISSLNKSETPVEYVNIYKDLTSTTREFDDNFSNFYIFNYTSLNIVNCVPVALPVDIF</sequence>
<dbReference type="HOGENOM" id="CLU_1856704_0_0_1"/>
<gene>
    <name evidence="1" type="ORF">THOM_0730</name>
</gene>
<evidence type="ECO:0000313" key="2">
    <source>
        <dbReference type="Proteomes" id="UP000011185"/>
    </source>
</evidence>
<accession>L7JY98</accession>